<keyword evidence="2 5" id="KW-0645">Protease</keyword>
<organism evidence="7 8">
    <name type="scientific">Madurella fahalii</name>
    <dbReference type="NCBI Taxonomy" id="1157608"/>
    <lineage>
        <taxon>Eukaryota</taxon>
        <taxon>Fungi</taxon>
        <taxon>Dikarya</taxon>
        <taxon>Ascomycota</taxon>
        <taxon>Pezizomycotina</taxon>
        <taxon>Sordariomycetes</taxon>
        <taxon>Sordariomycetidae</taxon>
        <taxon>Sordariales</taxon>
        <taxon>Sordariales incertae sedis</taxon>
        <taxon>Madurella</taxon>
    </lineage>
</organism>
<dbReference type="PANTHER" id="PTHR43399:SF4">
    <property type="entry name" value="CELL WALL-ASSOCIATED PROTEASE"/>
    <property type="match status" value="1"/>
</dbReference>
<dbReference type="Pfam" id="PF00082">
    <property type="entry name" value="Peptidase_S8"/>
    <property type="match status" value="1"/>
</dbReference>
<evidence type="ECO:0000259" key="6">
    <source>
        <dbReference type="Pfam" id="PF00082"/>
    </source>
</evidence>
<gene>
    <name evidence="7" type="ORF">MFIFM68171_02542</name>
</gene>
<feature type="domain" description="Peptidase S8/S53" evidence="6">
    <location>
        <begin position="48"/>
        <end position="293"/>
    </location>
</feature>
<dbReference type="CDD" id="cd00306">
    <property type="entry name" value="Peptidases_S8_S53"/>
    <property type="match status" value="1"/>
</dbReference>
<dbReference type="InterPro" id="IPR051048">
    <property type="entry name" value="Peptidase_S8/S53_subtilisin"/>
</dbReference>
<dbReference type="EMBL" id="BAAFSV010000001">
    <property type="protein sequence ID" value="GAB1312332.1"/>
    <property type="molecule type" value="Genomic_DNA"/>
</dbReference>
<feature type="active site" description="Charge relay system" evidence="5">
    <location>
        <position position="56"/>
    </location>
</feature>
<dbReference type="RefSeq" id="XP_070914065.1">
    <property type="nucleotide sequence ID" value="XM_071057964.1"/>
</dbReference>
<dbReference type="InterPro" id="IPR015500">
    <property type="entry name" value="Peptidase_S8_subtilisin-rel"/>
</dbReference>
<dbReference type="SUPFAM" id="SSF52743">
    <property type="entry name" value="Subtilisin-like"/>
    <property type="match status" value="1"/>
</dbReference>
<feature type="active site" description="Charge relay system" evidence="5">
    <location>
        <position position="97"/>
    </location>
</feature>
<dbReference type="InterPro" id="IPR036852">
    <property type="entry name" value="Peptidase_S8/S53_dom_sf"/>
</dbReference>
<proteinExistence type="inferred from homology"/>
<keyword evidence="4 5" id="KW-0720">Serine protease</keyword>
<protein>
    <submittedName>
        <fullName evidence="7">Subtilisin-like protein</fullName>
    </submittedName>
</protein>
<dbReference type="GeneID" id="98173287"/>
<evidence type="ECO:0000256" key="5">
    <source>
        <dbReference type="PROSITE-ProRule" id="PRU01240"/>
    </source>
</evidence>
<dbReference type="InterPro" id="IPR000209">
    <property type="entry name" value="Peptidase_S8/S53_dom"/>
</dbReference>
<reference evidence="7 8" key="1">
    <citation type="submission" date="2024-09" db="EMBL/GenBank/DDBJ databases">
        <title>Itraconazole resistance in Madurella fahalii resulting from another homologue of gene encoding cytochrome P450 14-alpha sterol demethylase (CYP51).</title>
        <authorList>
            <person name="Yoshioka I."/>
            <person name="Fahal A.H."/>
            <person name="Kaneko S."/>
            <person name="Yaguchi T."/>
        </authorList>
    </citation>
    <scope>NUCLEOTIDE SEQUENCE [LARGE SCALE GENOMIC DNA]</scope>
    <source>
        <strain evidence="7 8">IFM 68171</strain>
    </source>
</reference>
<evidence type="ECO:0000256" key="3">
    <source>
        <dbReference type="ARBA" id="ARBA00022801"/>
    </source>
</evidence>
<dbReference type="PRINTS" id="PR00723">
    <property type="entry name" value="SUBTILISIN"/>
</dbReference>
<dbReference type="Proteomes" id="UP001628179">
    <property type="component" value="Unassembled WGS sequence"/>
</dbReference>
<evidence type="ECO:0000256" key="1">
    <source>
        <dbReference type="ARBA" id="ARBA00011073"/>
    </source>
</evidence>
<comment type="similarity">
    <text evidence="1 5">Belongs to the peptidase S8 family.</text>
</comment>
<comment type="caution">
    <text evidence="7">The sequence shown here is derived from an EMBL/GenBank/DDBJ whole genome shotgun (WGS) entry which is preliminary data.</text>
</comment>
<evidence type="ECO:0000256" key="4">
    <source>
        <dbReference type="ARBA" id="ARBA00022825"/>
    </source>
</evidence>
<dbReference type="PROSITE" id="PS51892">
    <property type="entry name" value="SUBTILASE"/>
    <property type="match status" value="1"/>
</dbReference>
<sequence length="340" mass="37674">MELGRSSDQQSLIDAEHGVESDRGVEEWFAIVDGINRMLNEQRVGQFKHIKIATLDTGIDMTNKIFDTPEARAHIKRWEDFLRGEPSRTNAHDMCGHGSHCAGLLRRVAPAGHIYVARVAKNFDLNLYDDVVAKVIERACTPEKEDGWDVDIITMLLGFLLQSEPIEQALRKALHRDKIAFAAASNSGTCKHHLAFPAWSSGVVCINIATNNGTAPLFNPQASFPKKFAILGENMRSAWIAQSPAGNTKYETTKAMAGNSMATPIAAALISLLLEMRKYEGVGVEAILFNASKQLGDYRVIEIRLFQAADRLEIAYWVRRMLREKYGEPPTTPAPRAGPS</sequence>
<evidence type="ECO:0000256" key="2">
    <source>
        <dbReference type="ARBA" id="ARBA00022670"/>
    </source>
</evidence>
<feature type="active site" description="Charge relay system" evidence="5">
    <location>
        <position position="260"/>
    </location>
</feature>
<evidence type="ECO:0000313" key="7">
    <source>
        <dbReference type="EMBL" id="GAB1312332.1"/>
    </source>
</evidence>
<keyword evidence="8" id="KW-1185">Reference proteome</keyword>
<keyword evidence="3 5" id="KW-0378">Hydrolase</keyword>
<name>A0ABQ0G3L9_9PEZI</name>
<accession>A0ABQ0G3L9</accession>
<dbReference type="Gene3D" id="3.40.50.200">
    <property type="entry name" value="Peptidase S8/S53 domain"/>
    <property type="match status" value="1"/>
</dbReference>
<evidence type="ECO:0000313" key="8">
    <source>
        <dbReference type="Proteomes" id="UP001628179"/>
    </source>
</evidence>
<dbReference type="PANTHER" id="PTHR43399">
    <property type="entry name" value="SUBTILISIN-RELATED"/>
    <property type="match status" value="1"/>
</dbReference>